<dbReference type="GeneID" id="83202909"/>
<feature type="region of interest" description="Disordered" evidence="1">
    <location>
        <begin position="1"/>
        <end position="20"/>
    </location>
</feature>
<dbReference type="EMBL" id="JAPQKS010000005">
    <property type="protein sequence ID" value="KAJ5225085.1"/>
    <property type="molecule type" value="Genomic_DNA"/>
</dbReference>
<protein>
    <submittedName>
        <fullName evidence="2">Uncharacterized protein</fullName>
    </submittedName>
</protein>
<comment type="caution">
    <text evidence="2">The sequence shown here is derived from an EMBL/GenBank/DDBJ whole genome shotgun (WGS) entry which is preliminary data.</text>
</comment>
<evidence type="ECO:0000256" key="1">
    <source>
        <dbReference type="SAM" id="MobiDB-lite"/>
    </source>
</evidence>
<evidence type="ECO:0000313" key="3">
    <source>
        <dbReference type="Proteomes" id="UP001150941"/>
    </source>
</evidence>
<organism evidence="2 3">
    <name type="scientific">Penicillium chermesinum</name>
    <dbReference type="NCBI Taxonomy" id="63820"/>
    <lineage>
        <taxon>Eukaryota</taxon>
        <taxon>Fungi</taxon>
        <taxon>Dikarya</taxon>
        <taxon>Ascomycota</taxon>
        <taxon>Pezizomycotina</taxon>
        <taxon>Eurotiomycetes</taxon>
        <taxon>Eurotiomycetidae</taxon>
        <taxon>Eurotiales</taxon>
        <taxon>Aspergillaceae</taxon>
        <taxon>Penicillium</taxon>
    </lineage>
</organism>
<dbReference type="AlphaFoldDB" id="A0A9W9NS27"/>
<accession>A0A9W9NS27</accession>
<dbReference type="Proteomes" id="UP001150941">
    <property type="component" value="Unassembled WGS sequence"/>
</dbReference>
<name>A0A9W9NS27_9EURO</name>
<gene>
    <name evidence="2" type="ORF">N7468_006310</name>
</gene>
<reference evidence="2" key="1">
    <citation type="submission" date="2022-11" db="EMBL/GenBank/DDBJ databases">
        <authorList>
            <person name="Petersen C."/>
        </authorList>
    </citation>
    <scope>NUCLEOTIDE SEQUENCE</scope>
    <source>
        <strain evidence="2">IBT 19713</strain>
    </source>
</reference>
<proteinExistence type="predicted"/>
<dbReference type="RefSeq" id="XP_058328496.1">
    <property type="nucleotide sequence ID" value="XM_058475606.1"/>
</dbReference>
<reference evidence="2" key="2">
    <citation type="journal article" date="2023" name="IMA Fungus">
        <title>Comparative genomic study of the Penicillium genus elucidates a diverse pangenome and 15 lateral gene transfer events.</title>
        <authorList>
            <person name="Petersen C."/>
            <person name="Sorensen T."/>
            <person name="Nielsen M.R."/>
            <person name="Sondergaard T.E."/>
            <person name="Sorensen J.L."/>
            <person name="Fitzpatrick D.A."/>
            <person name="Frisvad J.C."/>
            <person name="Nielsen K.L."/>
        </authorList>
    </citation>
    <scope>NUCLEOTIDE SEQUENCE</scope>
    <source>
        <strain evidence="2">IBT 19713</strain>
    </source>
</reference>
<keyword evidence="3" id="KW-1185">Reference proteome</keyword>
<sequence>MRRGGGSANDSAQTDPPFTHVVDQGATLTPLILALPTSLARSLSLSAGLTISVLAPDPNDKCQADFFQPGV</sequence>
<evidence type="ECO:0000313" key="2">
    <source>
        <dbReference type="EMBL" id="KAJ5225085.1"/>
    </source>
</evidence>